<gene>
    <name evidence="3" type="ORF">E3J38_04085</name>
</gene>
<dbReference type="InterPro" id="IPR013177">
    <property type="entry name" value="Ribosomal_mS38_C"/>
</dbReference>
<evidence type="ECO:0000256" key="1">
    <source>
        <dbReference type="SAM" id="MobiDB-lite"/>
    </source>
</evidence>
<evidence type="ECO:0000313" key="3">
    <source>
        <dbReference type="EMBL" id="TET81345.1"/>
    </source>
</evidence>
<protein>
    <submittedName>
        <fullName evidence="3">AURKAIP1/COX24 domain-containing protein</fullName>
    </submittedName>
</protein>
<dbReference type="AlphaFoldDB" id="A0A523XQ30"/>
<feature type="domain" description="Ribosomal protein mS38 C-terminal" evidence="2">
    <location>
        <begin position="1"/>
        <end position="31"/>
    </location>
</feature>
<name>A0A523XQ30_UNCT6</name>
<sequence>MGSVIKWRKKKMSKHQHQKLLKKTRWQRKHS</sequence>
<reference evidence="3 4" key="1">
    <citation type="submission" date="2019-03" db="EMBL/GenBank/DDBJ databases">
        <title>Metabolic potential of uncultured bacteria and archaea associated with petroleum seepage in deep-sea sediments.</title>
        <authorList>
            <person name="Dong X."/>
            <person name="Hubert C."/>
        </authorList>
    </citation>
    <scope>NUCLEOTIDE SEQUENCE [LARGE SCALE GENOMIC DNA]</scope>
    <source>
        <strain evidence="3">E29_bin36</strain>
    </source>
</reference>
<dbReference type="Proteomes" id="UP000315534">
    <property type="component" value="Unassembled WGS sequence"/>
</dbReference>
<dbReference type="EMBL" id="SOIP01000248">
    <property type="protein sequence ID" value="TET81345.1"/>
    <property type="molecule type" value="Genomic_DNA"/>
</dbReference>
<organism evidence="3 4">
    <name type="scientific">candidate division TA06 bacterium</name>
    <dbReference type="NCBI Taxonomy" id="2250710"/>
    <lineage>
        <taxon>Bacteria</taxon>
        <taxon>Bacteria division TA06</taxon>
    </lineage>
</organism>
<comment type="caution">
    <text evidence="3">The sequence shown here is derived from an EMBL/GenBank/DDBJ whole genome shotgun (WGS) entry which is preliminary data.</text>
</comment>
<dbReference type="NCBIfam" id="NF047430">
    <property type="entry name" value="ribo_bS22"/>
    <property type="match status" value="1"/>
</dbReference>
<dbReference type="SMART" id="SM01155">
    <property type="entry name" value="DUF1713"/>
    <property type="match status" value="1"/>
</dbReference>
<dbReference type="Pfam" id="PF08213">
    <property type="entry name" value="COX24_C"/>
    <property type="match status" value="1"/>
</dbReference>
<feature type="region of interest" description="Disordered" evidence="1">
    <location>
        <begin position="1"/>
        <end position="31"/>
    </location>
</feature>
<accession>A0A523XQ30</accession>
<evidence type="ECO:0000259" key="2">
    <source>
        <dbReference type="SMART" id="SM01155"/>
    </source>
</evidence>
<proteinExistence type="predicted"/>
<evidence type="ECO:0000313" key="4">
    <source>
        <dbReference type="Proteomes" id="UP000315534"/>
    </source>
</evidence>